<comment type="caution">
    <text evidence="10">The sequence shown here is derived from an EMBL/GenBank/DDBJ whole genome shotgun (WGS) entry which is preliminary data.</text>
</comment>
<dbReference type="InterPro" id="IPR016064">
    <property type="entry name" value="NAD/diacylglycerol_kinase_sf"/>
</dbReference>
<evidence type="ECO:0000256" key="4">
    <source>
        <dbReference type="ARBA" id="ARBA00022777"/>
    </source>
</evidence>
<dbReference type="HAMAP" id="MF_00361">
    <property type="entry name" value="NAD_kinase"/>
    <property type="match status" value="1"/>
</dbReference>
<feature type="compositionally biased region" description="Low complexity" evidence="9">
    <location>
        <begin position="147"/>
        <end position="158"/>
    </location>
</feature>
<keyword evidence="7 8" id="KW-0520">NAD</keyword>
<keyword evidence="4 8" id="KW-0418">Kinase</keyword>
<dbReference type="PANTHER" id="PTHR20275:SF43">
    <property type="entry name" value="BIFUNCTIONAL NADP PHOSPHATASE_NAD KINASE"/>
    <property type="match status" value="1"/>
</dbReference>
<dbReference type="GO" id="GO:0003951">
    <property type="term" value="F:NAD+ kinase activity"/>
    <property type="evidence" value="ECO:0007669"/>
    <property type="project" value="UniProtKB-UniRule"/>
</dbReference>
<feature type="region of interest" description="Disordered" evidence="9">
    <location>
        <begin position="144"/>
        <end position="169"/>
    </location>
</feature>
<dbReference type="PANTHER" id="PTHR20275">
    <property type="entry name" value="NAD KINASE"/>
    <property type="match status" value="1"/>
</dbReference>
<sequence>MADVSSATVDVGIVAQRANDRAYDLATALRTALENRAAVETTVAVDELTAEHVSIPSVPVAAMAEFDLVVSIGGDGTLLYVAREVGETPILGVNLGEVGFLNAVPPSDALDVVPDVVSQLHADDDLGAQRRTLRRLRATPADAMCGDDTTATATATETTDTENTENTPNWTLEPALNEIVVHGPRRGHGGGATIRVAVDGRQYASGHADGVLISTPTGSTAYNLSEGGPLVHPNADALLVTQMAAVDGRPPLVIDADASVTITVEDAATAFVISDGRNRQQLEPPASVTVTTAPKPTTLVGPQSDFFTALEKLE</sequence>
<dbReference type="SUPFAM" id="SSF111331">
    <property type="entry name" value="NAD kinase/diacylglycerol kinase-like"/>
    <property type="match status" value="1"/>
</dbReference>
<feature type="binding site" evidence="8">
    <location>
        <begin position="177"/>
        <end position="178"/>
    </location>
    <ligand>
        <name>NAD(+)</name>
        <dbReference type="ChEBI" id="CHEBI:57540"/>
    </ligand>
</feature>
<feature type="binding site" evidence="8">
    <location>
        <begin position="220"/>
        <end position="225"/>
    </location>
    <ligand>
        <name>NAD(+)</name>
        <dbReference type="ChEBI" id="CHEBI:57540"/>
    </ligand>
</feature>
<keyword evidence="3 8" id="KW-0547">Nucleotide-binding</keyword>
<dbReference type="STRING" id="1227492.C482_20521"/>
<evidence type="ECO:0000256" key="5">
    <source>
        <dbReference type="ARBA" id="ARBA00022840"/>
    </source>
</evidence>
<organism evidence="10 11">
    <name type="scientific">Natrialba chahannaoensis JCM 10990</name>
    <dbReference type="NCBI Taxonomy" id="1227492"/>
    <lineage>
        <taxon>Archaea</taxon>
        <taxon>Methanobacteriati</taxon>
        <taxon>Methanobacteriota</taxon>
        <taxon>Stenosarchaea group</taxon>
        <taxon>Halobacteria</taxon>
        <taxon>Halobacteriales</taxon>
        <taxon>Natrialbaceae</taxon>
        <taxon>Natrialba</taxon>
    </lineage>
</organism>
<dbReference type="OrthoDB" id="77798at2157"/>
<keyword evidence="2 8" id="KW-0808">Transferase</keyword>
<dbReference type="Gene3D" id="2.60.200.30">
    <property type="entry name" value="Probable inorganic polyphosphate/atp-NAD kinase, domain 2"/>
    <property type="match status" value="1"/>
</dbReference>
<keyword evidence="5 8" id="KW-0067">ATP-binding</keyword>
<dbReference type="InterPro" id="IPR017437">
    <property type="entry name" value="ATP-NAD_kinase_PpnK-typ_C"/>
</dbReference>
<comment type="catalytic activity">
    <reaction evidence="8">
        <text>NAD(+) + ATP = ADP + NADP(+) + H(+)</text>
        <dbReference type="Rhea" id="RHEA:18629"/>
        <dbReference type="ChEBI" id="CHEBI:15378"/>
        <dbReference type="ChEBI" id="CHEBI:30616"/>
        <dbReference type="ChEBI" id="CHEBI:57540"/>
        <dbReference type="ChEBI" id="CHEBI:58349"/>
        <dbReference type="ChEBI" id="CHEBI:456216"/>
        <dbReference type="EC" id="2.7.1.23"/>
    </reaction>
</comment>
<dbReference type="GO" id="GO:0005524">
    <property type="term" value="F:ATP binding"/>
    <property type="evidence" value="ECO:0007669"/>
    <property type="project" value="UniProtKB-KW"/>
</dbReference>
<dbReference type="GO" id="GO:0005737">
    <property type="term" value="C:cytoplasm"/>
    <property type="evidence" value="ECO:0007669"/>
    <property type="project" value="UniProtKB-SubCell"/>
</dbReference>
<evidence type="ECO:0000256" key="6">
    <source>
        <dbReference type="ARBA" id="ARBA00022857"/>
    </source>
</evidence>
<dbReference type="InterPro" id="IPR017438">
    <property type="entry name" value="ATP-NAD_kinase_N"/>
</dbReference>
<evidence type="ECO:0000256" key="1">
    <source>
        <dbReference type="ARBA" id="ARBA00022490"/>
    </source>
</evidence>
<evidence type="ECO:0000256" key="2">
    <source>
        <dbReference type="ARBA" id="ARBA00022679"/>
    </source>
</evidence>
<comment type="similarity">
    <text evidence="8">Belongs to the NAD kinase family.</text>
</comment>
<dbReference type="Pfam" id="PF01513">
    <property type="entry name" value="NAD_kinase"/>
    <property type="match status" value="1"/>
</dbReference>
<gene>
    <name evidence="8" type="primary">nadK</name>
    <name evidence="10" type="ORF">C482_20521</name>
</gene>
<dbReference type="Pfam" id="PF20143">
    <property type="entry name" value="NAD_kinase_C"/>
    <property type="match status" value="1"/>
</dbReference>
<dbReference type="EC" id="2.7.1.23" evidence="8"/>
<feature type="binding site" evidence="8">
    <location>
        <position position="207"/>
    </location>
    <ligand>
        <name>NAD(+)</name>
        <dbReference type="ChEBI" id="CHEBI:57540"/>
    </ligand>
</feature>
<keyword evidence="11" id="KW-1185">Reference proteome</keyword>
<dbReference type="Proteomes" id="UP000011693">
    <property type="component" value="Unassembled WGS sequence"/>
</dbReference>
<comment type="function">
    <text evidence="8">Involved in the regulation of the intracellular balance of NAD and NADP, and is a key enzyme in the biosynthesis of NADP. Catalyzes specifically the phosphorylation on 2'-hydroxyl of the adenosine moiety of NAD to yield NADP.</text>
</comment>
<comment type="cofactor">
    <cofactor evidence="8">
        <name>a divalent metal cation</name>
        <dbReference type="ChEBI" id="CHEBI:60240"/>
    </cofactor>
</comment>
<evidence type="ECO:0000256" key="9">
    <source>
        <dbReference type="SAM" id="MobiDB-lite"/>
    </source>
</evidence>
<keyword evidence="6 8" id="KW-0521">NADP</keyword>
<evidence type="ECO:0000256" key="3">
    <source>
        <dbReference type="ARBA" id="ARBA00022741"/>
    </source>
</evidence>
<comment type="caution">
    <text evidence="8">Lacks conserved residue(s) required for the propagation of feature annotation.</text>
</comment>
<comment type="subcellular location">
    <subcellularLocation>
        <location evidence="8">Cytoplasm</location>
    </subcellularLocation>
</comment>
<dbReference type="GO" id="GO:0019674">
    <property type="term" value="P:NAD+ metabolic process"/>
    <property type="evidence" value="ECO:0007669"/>
    <property type="project" value="InterPro"/>
</dbReference>
<feature type="binding site" evidence="8">
    <location>
        <position position="209"/>
    </location>
    <ligand>
        <name>NAD(+)</name>
        <dbReference type="ChEBI" id="CHEBI:57540"/>
    </ligand>
</feature>
<evidence type="ECO:0000313" key="11">
    <source>
        <dbReference type="Proteomes" id="UP000011693"/>
    </source>
</evidence>
<reference evidence="10 11" key="1">
    <citation type="journal article" date="2014" name="PLoS Genet.">
        <title>Phylogenetically driven sequencing of extremely halophilic archaea reveals strategies for static and dynamic osmo-response.</title>
        <authorList>
            <person name="Becker E.A."/>
            <person name="Seitzer P.M."/>
            <person name="Tritt A."/>
            <person name="Larsen D."/>
            <person name="Krusor M."/>
            <person name="Yao A.I."/>
            <person name="Wu D."/>
            <person name="Madern D."/>
            <person name="Eisen J.A."/>
            <person name="Darling A.E."/>
            <person name="Facciotti M.T."/>
        </authorList>
    </citation>
    <scope>NUCLEOTIDE SEQUENCE [LARGE SCALE GENOMIC DNA]</scope>
    <source>
        <strain evidence="10 11">JCM 10990</strain>
    </source>
</reference>
<protein>
    <recommendedName>
        <fullName evidence="8">NAD kinase</fullName>
        <ecNumber evidence="8">2.7.1.23</ecNumber>
    </recommendedName>
    <alternativeName>
        <fullName evidence="8">ATP-dependent NAD kinase</fullName>
    </alternativeName>
</protein>
<dbReference type="InterPro" id="IPR002504">
    <property type="entry name" value="NADK"/>
</dbReference>
<dbReference type="EMBL" id="AOIN01000100">
    <property type="protein sequence ID" value="ELY93097.1"/>
    <property type="molecule type" value="Genomic_DNA"/>
</dbReference>
<dbReference type="PATRIC" id="fig|1227492.4.peg.4089"/>
<evidence type="ECO:0000256" key="7">
    <source>
        <dbReference type="ARBA" id="ARBA00023027"/>
    </source>
</evidence>
<dbReference type="Gene3D" id="3.40.50.10330">
    <property type="entry name" value="Probable inorganic polyphosphate/atp-NAD kinase, domain 1"/>
    <property type="match status" value="1"/>
</dbReference>
<feature type="binding site" evidence="8">
    <location>
        <position position="244"/>
    </location>
    <ligand>
        <name>NAD(+)</name>
        <dbReference type="ChEBI" id="CHEBI:57540"/>
    </ligand>
</feature>
<dbReference type="GO" id="GO:0046872">
    <property type="term" value="F:metal ion binding"/>
    <property type="evidence" value="ECO:0007669"/>
    <property type="project" value="UniProtKB-UniRule"/>
</dbReference>
<dbReference type="GO" id="GO:0006741">
    <property type="term" value="P:NADP+ biosynthetic process"/>
    <property type="evidence" value="ECO:0007669"/>
    <property type="project" value="UniProtKB-UniRule"/>
</dbReference>
<proteinExistence type="inferred from homology"/>
<dbReference type="RefSeq" id="WP_006169657.1">
    <property type="nucleotide sequence ID" value="NZ_AOIN01000100.1"/>
</dbReference>
<dbReference type="AlphaFoldDB" id="M0A5B5"/>
<feature type="binding site" evidence="8">
    <location>
        <begin position="75"/>
        <end position="76"/>
    </location>
    <ligand>
        <name>NAD(+)</name>
        <dbReference type="ChEBI" id="CHEBI:57540"/>
    </ligand>
</feature>
<name>M0A5B5_9EURY</name>
<keyword evidence="1 8" id="KW-0963">Cytoplasm</keyword>
<evidence type="ECO:0000313" key="10">
    <source>
        <dbReference type="EMBL" id="ELY93097.1"/>
    </source>
</evidence>
<accession>M0A5B5</accession>
<feature type="active site" description="Proton acceptor" evidence="8">
    <location>
        <position position="75"/>
    </location>
</feature>
<evidence type="ECO:0000256" key="8">
    <source>
        <dbReference type="HAMAP-Rule" id="MF_00361"/>
    </source>
</evidence>